<name>A0ACC0FVR9_9ERIC</name>
<evidence type="ECO:0000313" key="1">
    <source>
        <dbReference type="EMBL" id="KAI7992222.1"/>
    </source>
</evidence>
<evidence type="ECO:0000313" key="2">
    <source>
        <dbReference type="Proteomes" id="UP001060215"/>
    </source>
</evidence>
<gene>
    <name evidence="1" type="ORF">LOK49_LG12G01558</name>
</gene>
<reference evidence="1 2" key="1">
    <citation type="journal article" date="2022" name="Plant J.">
        <title>Chromosome-level genome of Camellia lanceoleosa provides a valuable resource for understanding genome evolution and self-incompatibility.</title>
        <authorList>
            <person name="Gong W."/>
            <person name="Xiao S."/>
            <person name="Wang L."/>
            <person name="Liao Z."/>
            <person name="Chang Y."/>
            <person name="Mo W."/>
            <person name="Hu G."/>
            <person name="Li W."/>
            <person name="Zhao G."/>
            <person name="Zhu H."/>
            <person name="Hu X."/>
            <person name="Ji K."/>
            <person name="Xiang X."/>
            <person name="Song Q."/>
            <person name="Yuan D."/>
            <person name="Jin S."/>
            <person name="Zhang L."/>
        </authorList>
    </citation>
    <scope>NUCLEOTIDE SEQUENCE [LARGE SCALE GENOMIC DNA]</scope>
    <source>
        <strain evidence="1">SQ_2022a</strain>
    </source>
</reference>
<keyword evidence="2" id="KW-1185">Reference proteome</keyword>
<comment type="caution">
    <text evidence="1">The sequence shown here is derived from an EMBL/GenBank/DDBJ whole genome shotgun (WGS) entry which is preliminary data.</text>
</comment>
<sequence>MEVNNMGLLGTAGGGGGGGSSGGSTNGGSMSTVSMDDNLVLTSEESSSYPHPDESELQLGLGLSLGGGGGALKSKSSSPTPNPTPRWGQYARILTAQDFPSMMPSNPSSSSSNSPSPSPSLSSSSSSSSSMTKANFSAGTKRSADSVSPSPPNGGVSRQVVGWPPLRAHRINSMVNQTKLPATEEFQSTVEKTKSKNGVVDMTNTCIHENKNNVKEKRQLKTSLFVKVNMDGIPIGRKVDLNAHNCYATLAQTLEDMFCRPTTTISVRPPSMEAHDIRTEATGPPSKLLDGSSEFVLTYEDREGDWMLAGDVPWGMFLSSVKRLRIMRTSEANGLGTRLQERNGRLK</sequence>
<accession>A0ACC0FVR9</accession>
<organism evidence="1 2">
    <name type="scientific">Camellia lanceoleosa</name>
    <dbReference type="NCBI Taxonomy" id="1840588"/>
    <lineage>
        <taxon>Eukaryota</taxon>
        <taxon>Viridiplantae</taxon>
        <taxon>Streptophyta</taxon>
        <taxon>Embryophyta</taxon>
        <taxon>Tracheophyta</taxon>
        <taxon>Spermatophyta</taxon>
        <taxon>Magnoliopsida</taxon>
        <taxon>eudicotyledons</taxon>
        <taxon>Gunneridae</taxon>
        <taxon>Pentapetalae</taxon>
        <taxon>asterids</taxon>
        <taxon>Ericales</taxon>
        <taxon>Theaceae</taxon>
        <taxon>Camellia</taxon>
    </lineage>
</organism>
<proteinExistence type="predicted"/>
<protein>
    <submittedName>
        <fullName evidence="1">Auxin-responsive protein IAA11</fullName>
    </submittedName>
</protein>
<dbReference type="EMBL" id="CM045770">
    <property type="protein sequence ID" value="KAI7992222.1"/>
    <property type="molecule type" value="Genomic_DNA"/>
</dbReference>
<dbReference type="Proteomes" id="UP001060215">
    <property type="component" value="Chromosome 13"/>
</dbReference>